<evidence type="ECO:0000313" key="2">
    <source>
        <dbReference type="EMBL" id="SQH75266.1"/>
    </source>
</evidence>
<protein>
    <recommendedName>
        <fullName evidence="1">GGDEF domain-containing protein</fullName>
    </recommendedName>
</protein>
<dbReference type="AlphaFoldDB" id="A0A330LYB4"/>
<proteinExistence type="predicted"/>
<dbReference type="KEGG" id="sbk:SHEWBE_1300"/>
<evidence type="ECO:0000313" key="3">
    <source>
        <dbReference type="Proteomes" id="UP000250123"/>
    </source>
</evidence>
<reference evidence="3" key="1">
    <citation type="submission" date="2018-06" db="EMBL/GenBank/DDBJ databases">
        <authorList>
            <person name="Cea G.-C."/>
            <person name="William W."/>
        </authorList>
    </citation>
    <scope>NUCLEOTIDE SEQUENCE [LARGE SCALE GENOMIC DNA]</scope>
    <source>
        <strain evidence="3">DB21MT-2</strain>
    </source>
</reference>
<dbReference type="Pfam" id="PF00990">
    <property type="entry name" value="GGDEF"/>
    <property type="match status" value="1"/>
</dbReference>
<dbReference type="SUPFAM" id="SSF55073">
    <property type="entry name" value="Nucleotide cyclase"/>
    <property type="match status" value="1"/>
</dbReference>
<dbReference type="InterPro" id="IPR043128">
    <property type="entry name" value="Rev_trsase/Diguanyl_cyclase"/>
</dbReference>
<dbReference type="InterPro" id="IPR000160">
    <property type="entry name" value="GGDEF_dom"/>
</dbReference>
<gene>
    <name evidence="2" type="ORF">SHEWBE_1300</name>
</gene>
<dbReference type="InterPro" id="IPR029787">
    <property type="entry name" value="Nucleotide_cyclase"/>
</dbReference>
<dbReference type="Proteomes" id="UP000250123">
    <property type="component" value="Chromosome SHEWBE"/>
</dbReference>
<dbReference type="RefSeq" id="WP_231926425.1">
    <property type="nucleotide sequence ID" value="NZ_LS483452.1"/>
</dbReference>
<dbReference type="EMBL" id="LS483452">
    <property type="protein sequence ID" value="SQH75266.1"/>
    <property type="molecule type" value="Genomic_DNA"/>
</dbReference>
<name>A0A330LYB4_9GAMM</name>
<dbReference type="Gene3D" id="3.30.70.270">
    <property type="match status" value="1"/>
</dbReference>
<evidence type="ECO:0000259" key="1">
    <source>
        <dbReference type="Pfam" id="PF00990"/>
    </source>
</evidence>
<accession>A0A330LYB4</accession>
<organism evidence="2 3">
    <name type="scientific">Shewanella benthica</name>
    <dbReference type="NCBI Taxonomy" id="43661"/>
    <lineage>
        <taxon>Bacteria</taxon>
        <taxon>Pseudomonadati</taxon>
        <taxon>Pseudomonadota</taxon>
        <taxon>Gammaproteobacteria</taxon>
        <taxon>Alteromonadales</taxon>
        <taxon>Shewanellaceae</taxon>
        <taxon>Shewanella</taxon>
    </lineage>
</organism>
<sequence>MPHPDSDVSEYITVSQGGCQWQEGMKPDELISEADRLLYQAKLTGRDRFFGTKG</sequence>
<feature type="domain" description="GGDEF" evidence="1">
    <location>
        <begin position="2"/>
        <end position="48"/>
    </location>
</feature>